<dbReference type="Proteomes" id="UP001482620">
    <property type="component" value="Unassembled WGS sequence"/>
</dbReference>
<dbReference type="SUPFAM" id="SSF81321">
    <property type="entry name" value="Family A G protein-coupled receptor-like"/>
    <property type="match status" value="1"/>
</dbReference>
<sequence>MNVCMVVCVLPCDGPVTCPGCAPPFAHGLLEMGTSFPVTHYGIRGILSATGNGYVIYMTIKRKTKLKPPELMTVNLAIFDFGISGYLTSFCLTLDDVEIRALWGPYHHFQ</sequence>
<evidence type="ECO:0000313" key="2">
    <source>
        <dbReference type="Proteomes" id="UP001482620"/>
    </source>
</evidence>
<evidence type="ECO:0000313" key="1">
    <source>
        <dbReference type="EMBL" id="MEQ2241516.1"/>
    </source>
</evidence>
<reference evidence="1 2" key="1">
    <citation type="submission" date="2021-06" db="EMBL/GenBank/DDBJ databases">
        <authorList>
            <person name="Palmer J.M."/>
        </authorList>
    </citation>
    <scope>NUCLEOTIDE SEQUENCE [LARGE SCALE GENOMIC DNA]</scope>
    <source>
        <strain evidence="2">if_2019</strain>
        <tissue evidence="1">Muscle</tissue>
    </source>
</reference>
<organism evidence="1 2">
    <name type="scientific">Ilyodon furcidens</name>
    <name type="common">goldbreast splitfin</name>
    <dbReference type="NCBI Taxonomy" id="33524"/>
    <lineage>
        <taxon>Eukaryota</taxon>
        <taxon>Metazoa</taxon>
        <taxon>Chordata</taxon>
        <taxon>Craniata</taxon>
        <taxon>Vertebrata</taxon>
        <taxon>Euteleostomi</taxon>
        <taxon>Actinopterygii</taxon>
        <taxon>Neopterygii</taxon>
        <taxon>Teleostei</taxon>
        <taxon>Neoteleostei</taxon>
        <taxon>Acanthomorphata</taxon>
        <taxon>Ovalentaria</taxon>
        <taxon>Atherinomorphae</taxon>
        <taxon>Cyprinodontiformes</taxon>
        <taxon>Goodeidae</taxon>
        <taxon>Ilyodon</taxon>
    </lineage>
</organism>
<name>A0ABV0U8X0_9TELE</name>
<accession>A0ABV0U8X0</accession>
<proteinExistence type="predicted"/>
<dbReference type="EMBL" id="JAHRIQ010061208">
    <property type="protein sequence ID" value="MEQ2241516.1"/>
    <property type="molecule type" value="Genomic_DNA"/>
</dbReference>
<gene>
    <name evidence="1" type="ORF">ILYODFUR_026182</name>
</gene>
<protein>
    <submittedName>
        <fullName evidence="1">Uncharacterized protein</fullName>
    </submittedName>
</protein>
<comment type="caution">
    <text evidence="1">The sequence shown here is derived from an EMBL/GenBank/DDBJ whole genome shotgun (WGS) entry which is preliminary data.</text>
</comment>
<keyword evidence="2" id="KW-1185">Reference proteome</keyword>